<keyword evidence="1" id="KW-0808">Transferase</keyword>
<evidence type="ECO:0000256" key="2">
    <source>
        <dbReference type="ARBA" id="ARBA00023315"/>
    </source>
</evidence>
<feature type="domain" description="N-acetyltransferase" evidence="3">
    <location>
        <begin position="1"/>
        <end position="143"/>
    </location>
</feature>
<dbReference type="AlphaFoldDB" id="A0A8S8XAI0"/>
<dbReference type="SUPFAM" id="SSF55729">
    <property type="entry name" value="Acyl-CoA N-acyltransferases (Nat)"/>
    <property type="match status" value="1"/>
</dbReference>
<dbReference type="Pfam" id="PF13673">
    <property type="entry name" value="Acetyltransf_10"/>
    <property type="match status" value="1"/>
</dbReference>
<organism evidence="4 5">
    <name type="scientific">Roseiterribacter gracilis</name>
    <dbReference type="NCBI Taxonomy" id="2812848"/>
    <lineage>
        <taxon>Bacteria</taxon>
        <taxon>Pseudomonadati</taxon>
        <taxon>Pseudomonadota</taxon>
        <taxon>Alphaproteobacteria</taxon>
        <taxon>Rhodospirillales</taxon>
        <taxon>Roseiterribacteraceae</taxon>
        <taxon>Roseiterribacter</taxon>
    </lineage>
</organism>
<evidence type="ECO:0000256" key="1">
    <source>
        <dbReference type="ARBA" id="ARBA00022679"/>
    </source>
</evidence>
<keyword evidence="2" id="KW-0012">Acyltransferase</keyword>
<dbReference type="Gene3D" id="3.40.630.30">
    <property type="match status" value="1"/>
</dbReference>
<keyword evidence="5" id="KW-1185">Reference proteome</keyword>
<evidence type="ECO:0000313" key="4">
    <source>
        <dbReference type="EMBL" id="GIL38240.1"/>
    </source>
</evidence>
<dbReference type="GO" id="GO:0016747">
    <property type="term" value="F:acyltransferase activity, transferring groups other than amino-acyl groups"/>
    <property type="evidence" value="ECO:0007669"/>
    <property type="project" value="InterPro"/>
</dbReference>
<proteinExistence type="predicted"/>
<reference evidence="4" key="1">
    <citation type="submission" date="2021-02" db="EMBL/GenBank/DDBJ databases">
        <title>Genome sequence of Rhodospirillales sp. strain TMPK1 isolated from soil.</title>
        <authorList>
            <person name="Nakai R."/>
            <person name="Kusada H."/>
            <person name="Tamaki H."/>
        </authorList>
    </citation>
    <scope>NUCLEOTIDE SEQUENCE</scope>
    <source>
        <strain evidence="4">TMPK1</strain>
    </source>
</reference>
<dbReference type="CDD" id="cd04301">
    <property type="entry name" value="NAT_SF"/>
    <property type="match status" value="1"/>
</dbReference>
<dbReference type="RefSeq" id="WP_420241210.1">
    <property type="nucleotide sequence ID" value="NZ_BOPV01000001.1"/>
</dbReference>
<dbReference type="PROSITE" id="PS51186">
    <property type="entry name" value="GNAT"/>
    <property type="match status" value="1"/>
</dbReference>
<evidence type="ECO:0000259" key="3">
    <source>
        <dbReference type="PROSITE" id="PS51186"/>
    </source>
</evidence>
<comment type="caution">
    <text evidence="4">The sequence shown here is derived from an EMBL/GenBank/DDBJ whole genome shotgun (WGS) entry which is preliminary data.</text>
</comment>
<protein>
    <recommendedName>
        <fullName evidence="3">N-acetyltransferase domain-containing protein</fullName>
    </recommendedName>
</protein>
<evidence type="ECO:0000313" key="5">
    <source>
        <dbReference type="Proteomes" id="UP000681075"/>
    </source>
</evidence>
<dbReference type="InterPro" id="IPR050832">
    <property type="entry name" value="Bact_Acetyltransf"/>
</dbReference>
<sequence>MIRAAVESDAEAAALVLRRSITELCARDHNGDPERIERWLANKTPDQLRDWIKSATNAAFVATRDDSLVGFGLIRDDGHILLNYVAPDARFTGVSKQLLAAMEDWARSHGLTRCTLQSTATAARFYRARGYRVGNDDALRKSL</sequence>
<dbReference type="PANTHER" id="PTHR43877">
    <property type="entry name" value="AMINOALKYLPHOSPHONATE N-ACETYLTRANSFERASE-RELATED-RELATED"/>
    <property type="match status" value="1"/>
</dbReference>
<gene>
    <name evidence="4" type="ORF">TMPK1_04770</name>
</gene>
<accession>A0A8S8XAI0</accession>
<dbReference type="Proteomes" id="UP000681075">
    <property type="component" value="Unassembled WGS sequence"/>
</dbReference>
<dbReference type="InterPro" id="IPR000182">
    <property type="entry name" value="GNAT_dom"/>
</dbReference>
<dbReference type="EMBL" id="BOPV01000001">
    <property type="protein sequence ID" value="GIL38240.1"/>
    <property type="molecule type" value="Genomic_DNA"/>
</dbReference>
<dbReference type="PANTHER" id="PTHR43877:SF2">
    <property type="entry name" value="AMINOALKYLPHOSPHONATE N-ACETYLTRANSFERASE-RELATED"/>
    <property type="match status" value="1"/>
</dbReference>
<name>A0A8S8XAI0_9PROT</name>
<dbReference type="InterPro" id="IPR016181">
    <property type="entry name" value="Acyl_CoA_acyltransferase"/>
</dbReference>